<evidence type="ECO:0000313" key="3">
    <source>
        <dbReference type="EMBL" id="GAA4470142.1"/>
    </source>
</evidence>
<keyword evidence="4" id="KW-1185">Reference proteome</keyword>
<keyword evidence="2" id="KW-1133">Transmembrane helix</keyword>
<proteinExistence type="predicted"/>
<sequence length="422" mass="45654">MKPGEFDELIRQKFEQNDFAYDPANWERLKERMDGPAKKRSMLMWLWMPAAGMAASVALAMGVTSLLRFGVPDGSSAGGGYAATGKFNAPREREDKVVAMVPSVNYQATERPAPSRSRTPHARNTARPATQPSTTAGNGIGLKLDQMTKTSVAANQQHSGNRYDAEVYNSATPPVAAKAQPPKPEKKAVAAVQEPMHTFRKEEAQPPVRKKMNFSVILSGGVNQGNNNSGYMAGATVRKMINDKVYIESDIAFASSDNVQRTKVESIETVGGGATSGGGMGSIQAKVSSASKVSSDGVATQPVNNQVRVIKTQDVSYNLSYAQITPSVGVKLAKRMSIGMGPDFQAMLQDHRPERSIVDRENIAVAPTFDVGFVGKTEYAFTNRIKAGVAYRKGVNGVIVPGGKYIDRDYLQFQMKCTIFNK</sequence>
<comment type="caution">
    <text evidence="3">The sequence shown here is derived from an EMBL/GenBank/DDBJ whole genome shotgun (WGS) entry which is preliminary data.</text>
</comment>
<feature type="transmembrane region" description="Helical" evidence="2">
    <location>
        <begin position="42"/>
        <end position="67"/>
    </location>
</feature>
<organism evidence="3 4">
    <name type="scientific">Nemorincola caseinilytica</name>
    <dbReference type="NCBI Taxonomy" id="2054315"/>
    <lineage>
        <taxon>Bacteria</taxon>
        <taxon>Pseudomonadati</taxon>
        <taxon>Bacteroidota</taxon>
        <taxon>Chitinophagia</taxon>
        <taxon>Chitinophagales</taxon>
        <taxon>Chitinophagaceae</taxon>
        <taxon>Nemorincola</taxon>
    </lineage>
</organism>
<evidence type="ECO:0000313" key="4">
    <source>
        <dbReference type="Proteomes" id="UP001500067"/>
    </source>
</evidence>
<dbReference type="Proteomes" id="UP001500067">
    <property type="component" value="Unassembled WGS sequence"/>
</dbReference>
<keyword evidence="2" id="KW-0812">Transmembrane</keyword>
<reference evidence="4" key="1">
    <citation type="journal article" date="2019" name="Int. J. Syst. Evol. Microbiol.">
        <title>The Global Catalogue of Microorganisms (GCM) 10K type strain sequencing project: providing services to taxonomists for standard genome sequencing and annotation.</title>
        <authorList>
            <consortium name="The Broad Institute Genomics Platform"/>
            <consortium name="The Broad Institute Genome Sequencing Center for Infectious Disease"/>
            <person name="Wu L."/>
            <person name="Ma J."/>
        </authorList>
    </citation>
    <scope>NUCLEOTIDE SEQUENCE [LARGE SCALE GENOMIC DNA]</scope>
    <source>
        <strain evidence="4">JCM 32105</strain>
    </source>
</reference>
<evidence type="ECO:0008006" key="5">
    <source>
        <dbReference type="Google" id="ProtNLM"/>
    </source>
</evidence>
<evidence type="ECO:0000256" key="1">
    <source>
        <dbReference type="SAM" id="MobiDB-lite"/>
    </source>
</evidence>
<dbReference type="RefSeq" id="WP_345085266.1">
    <property type="nucleotide sequence ID" value="NZ_BAABFA010000024.1"/>
</dbReference>
<feature type="compositionally biased region" description="Polar residues" evidence="1">
    <location>
        <begin position="127"/>
        <end position="137"/>
    </location>
</feature>
<feature type="region of interest" description="Disordered" evidence="1">
    <location>
        <begin position="105"/>
        <end position="140"/>
    </location>
</feature>
<protein>
    <recommendedName>
        <fullName evidence="5">Outer membrane protein beta-barrel domain-containing protein</fullName>
    </recommendedName>
</protein>
<dbReference type="EMBL" id="BAABFA010000024">
    <property type="protein sequence ID" value="GAA4470142.1"/>
    <property type="molecule type" value="Genomic_DNA"/>
</dbReference>
<name>A0ABP8NNR5_9BACT</name>
<keyword evidence="2" id="KW-0472">Membrane</keyword>
<evidence type="ECO:0000256" key="2">
    <source>
        <dbReference type="SAM" id="Phobius"/>
    </source>
</evidence>
<accession>A0ABP8NNR5</accession>
<gene>
    <name evidence="3" type="ORF">GCM10023093_30790</name>
</gene>